<evidence type="ECO:0000313" key="16">
    <source>
        <dbReference type="RefSeq" id="NP_001104551.1"/>
    </source>
</evidence>
<dbReference type="GO" id="GO:0070195">
    <property type="term" value="C:growth hormone receptor complex"/>
    <property type="evidence" value="ECO:0000318"/>
    <property type="project" value="GO_Central"/>
</dbReference>
<accession>A0A0R4IRH0</accession>
<dbReference type="Pfam" id="PF09067">
    <property type="entry name" value="EpoR_lig-bind"/>
    <property type="match status" value="1"/>
</dbReference>
<reference evidence="13" key="6">
    <citation type="submission" date="2012-02" db="UniProtKB">
        <authorList>
            <consortium name="Ensembl"/>
        </authorList>
    </citation>
    <scope>IDENTIFICATION</scope>
    <source>
        <strain evidence="13">Tuebingen</strain>
    </source>
</reference>
<dbReference type="GO" id="GO:0019955">
    <property type="term" value="F:cytokine binding"/>
    <property type="evidence" value="ECO:0000318"/>
    <property type="project" value="GO_Central"/>
</dbReference>
<feature type="transmembrane region" description="Helical" evidence="9">
    <location>
        <begin position="240"/>
        <end position="262"/>
    </location>
</feature>
<dbReference type="Pfam" id="PF12772">
    <property type="entry name" value="GHBP"/>
    <property type="match status" value="2"/>
</dbReference>
<dbReference type="PANTHER" id="PTHR23037">
    <property type="entry name" value="CYTOKINE RECEPTOR"/>
    <property type="match status" value="1"/>
</dbReference>
<evidence type="ECO:0000313" key="17">
    <source>
        <dbReference type="ZFIN" id="ZDB-GENE-071119-4"/>
    </source>
</evidence>
<keyword evidence="3 10" id="KW-0732">Signal</keyword>
<evidence type="ECO:0000256" key="10">
    <source>
        <dbReference type="SAM" id="SignalP"/>
    </source>
</evidence>
<dbReference type="RefSeq" id="NP_001104551.1">
    <property type="nucleotide sequence ID" value="NM_001111081.2"/>
</dbReference>
<dbReference type="AlphaFoldDB" id="A8WH88"/>
<dbReference type="CTD" id="560202"/>
<evidence type="ECO:0000313" key="14">
    <source>
        <dbReference type="Ensembl" id="ENSDARP00000138552"/>
    </source>
</evidence>
<dbReference type="ZFIN" id="ZDB-GENE-071119-4">
    <property type="gene designation" value="ghrb"/>
</dbReference>
<dbReference type="GO" id="GO:0046427">
    <property type="term" value="P:positive regulation of receptor signaling pathway via JAK-STAT"/>
    <property type="evidence" value="ECO:0000318"/>
    <property type="project" value="GO_Central"/>
</dbReference>
<dbReference type="OrthoDB" id="9890215at2759"/>
<dbReference type="HOGENOM" id="CLU_022322_0_0_1"/>
<dbReference type="InterPro" id="IPR015152">
    <property type="entry name" value="Growth/epo_recpt_lig-bind"/>
</dbReference>
<dbReference type="GO" id="GO:0004903">
    <property type="term" value="F:growth hormone receptor activity"/>
    <property type="evidence" value="ECO:0000318"/>
    <property type="project" value="GO_Central"/>
</dbReference>
<reference evidence="16" key="2">
    <citation type="journal article" date="2007" name="J. Mol. Evol.">
        <title>Evolution of receptors for growth hormone and somatolactin in fish and land vertebrates: lessons from the lungfish and sturgeon orthologues.</title>
        <authorList>
            <person name="Fukamachi S."/>
            <person name="Meyer A."/>
        </authorList>
    </citation>
    <scope>NUCLEOTIDE SEQUENCE</scope>
    <source>
        <strain evidence="16">Tuebingen</strain>
    </source>
</reference>
<dbReference type="GeneTree" id="ENSGT00940000165107"/>
<dbReference type="OMA" id="NIMATSH"/>
<dbReference type="Bgee" id="ENSDARG00000007671">
    <property type="expression patterns" value="Expressed in cardiac ventricle and 35 other cell types or tissues"/>
</dbReference>
<comment type="subcellular location">
    <subcellularLocation>
        <location evidence="1">Membrane</location>
        <topology evidence="1">Single-pass type I membrane protein</topology>
    </subcellularLocation>
</comment>
<evidence type="ECO:0000256" key="9">
    <source>
        <dbReference type="SAM" id="Phobius"/>
    </source>
</evidence>
<reference evidence="16" key="10">
    <citation type="journal article" date="2022" name="Am. J. Physiol. Regul. Integr. Comp. Physiol.">
        <title>Mutation of spexin2 promotes feeding, somatic growth, adiposity, and insulin resistance in zebrafish.</title>
        <authorList>
            <person name="Zhao T."/>
            <person name="Ye Z."/>
            <person name="Liu Y."/>
            <person name="Lin H."/>
            <person name="Li S."/>
            <person name="Zhang Y."/>
        </authorList>
    </citation>
    <scope>NUCLEOTIDE SEQUENCE</scope>
    <source>
        <strain evidence="16">Tuebingen</strain>
    </source>
</reference>
<reference evidence="16" key="4">
    <citation type="journal article" date="2009" name="Zebrafish">
        <title>Global repression of cancer gene expression in a zebrafish model of melanoma is linked to epigenetic regulation.</title>
        <authorList>
            <person name="Anelli V."/>
            <person name="Santoriello C."/>
            <person name="Distel M."/>
            <person name="Koster R.W."/>
            <person name="Ciccarelli F.D."/>
            <person name="Mione M."/>
        </authorList>
    </citation>
    <scope>NUCLEOTIDE SEQUENCE</scope>
    <source>
        <strain evidence="16">Tuebingen</strain>
    </source>
</reference>
<dbReference type="Ensembl" id="ENSDART00000135940.4">
    <property type="protein sequence ID" value="ENSDARP00000114485.2"/>
    <property type="gene ID" value="ENSDARG00000007671.13"/>
</dbReference>
<evidence type="ECO:0000256" key="8">
    <source>
        <dbReference type="SAM" id="MobiDB-lite"/>
    </source>
</evidence>
<evidence type="ECO:0000313" key="13">
    <source>
        <dbReference type="Ensembl" id="ENSDARP00000114485"/>
    </source>
</evidence>
<reference evidence="16" key="5">
    <citation type="journal article" date="2010" name="Gene Expr. Patterns">
        <title>Growth hormone receptors in zebrafish (Danio rerio): adult and embryonic expression patterns.</title>
        <authorList>
            <person name="Di Prinzio C.M."/>
            <person name="Botta P.E."/>
            <person name="Barriga E.H."/>
            <person name="Rios E.A."/>
            <person name="Reyes A.E."/>
            <person name="Arranz S.E."/>
        </authorList>
    </citation>
    <scope>NUCLEOTIDE SEQUENCE</scope>
    <source>
        <strain evidence="16">Tuebingen</strain>
    </source>
</reference>
<dbReference type="InterPro" id="IPR025871">
    <property type="entry name" value="GHBP"/>
</dbReference>
<protein>
    <submittedName>
        <fullName evidence="13 16">Growth hormone receptor b</fullName>
    </submittedName>
    <submittedName>
        <fullName evidence="12">Growth hormone receptor.b</fullName>
    </submittedName>
</protein>
<dbReference type="SUPFAM" id="SSF49265">
    <property type="entry name" value="Fibronectin type III"/>
    <property type="match status" value="2"/>
</dbReference>
<proteinExistence type="evidence at transcript level"/>
<feature type="region of interest" description="Disordered" evidence="8">
    <location>
        <begin position="464"/>
        <end position="490"/>
    </location>
</feature>
<keyword evidence="7" id="KW-0325">Glycoprotein</keyword>
<dbReference type="GO" id="GO:0019221">
    <property type="term" value="P:cytokine-mediated signaling pathway"/>
    <property type="evidence" value="ECO:0000318"/>
    <property type="project" value="GO_Central"/>
</dbReference>
<keyword evidence="5 9" id="KW-0472">Membrane</keyword>
<keyword evidence="2 9" id="KW-0812">Transmembrane</keyword>
<feature type="chain" id="PRO_5035034921" evidence="10 16">
    <location>
        <begin position="17"/>
        <end position="554"/>
    </location>
</feature>
<dbReference type="InterPro" id="IPR013783">
    <property type="entry name" value="Ig-like_fold"/>
</dbReference>
<feature type="signal peptide" evidence="10">
    <location>
        <begin position="1"/>
        <end position="16"/>
    </location>
</feature>
<evidence type="ECO:0000256" key="1">
    <source>
        <dbReference type="ARBA" id="ARBA00004479"/>
    </source>
</evidence>
<gene>
    <name evidence="13 16 17" type="primary">ghrb</name>
    <name evidence="12 16" type="synonym">ghr.b</name>
</gene>
<dbReference type="InterPro" id="IPR003961">
    <property type="entry name" value="FN3_dom"/>
</dbReference>
<accession>A8WH88</accession>
<keyword evidence="4 9" id="KW-1133">Transmembrane helix</keyword>
<dbReference type="GO" id="GO:0009897">
    <property type="term" value="C:external side of plasma membrane"/>
    <property type="evidence" value="ECO:0000318"/>
    <property type="project" value="GO_Central"/>
</dbReference>
<dbReference type="EMBL" id="BX530077">
    <property type="status" value="NOT_ANNOTATED_CDS"/>
    <property type="molecule type" value="Genomic_DNA"/>
</dbReference>
<sequence>MEKVLFICILFTGAVATQNVLPTTQGQTSTRPHLTGCFSRDMITFRCQWETGSSQNRTELEDLSFFYMLEKDPKKTYGKWIECPSYNSQRNECYFDASHTFVWYTYVIQLRSVDNVYEEMSFSIENIVFPDPPVGLNWTLLKMASSGLHCDVVLSWDPPPSAGVPLSDGWISLVYETQYREKDSDQWNTLESDKNTQAYIYGLESNTEYELRVRAKMRSFHFGDFSDSIFILIPNKESRISITAVLVFTAVSVTIILMLIVVSRQQKIMVIFLPPVPGPKIEGIDPLNFKKGQASDFKILGTHPDLRPELYSNDPWVEFIEVDIDEPHESQQELLIADSSASDSPQMPSSFKDDDSGWASCCDPDLSDHDQTDLKQASSSCHDGFLPLSRAHSAAPVPQEPTWSNNLYSQVSDITQRGEFVLSPEEQEMAALQDKDINKKKEIQRLAMIPDERGYTSETVASTISAHHNKPNPPKTDQEQHSEYRDTETSPWSSAFPILAKPPSPDYTMVDAVDWTNGLLLKPNTPTAPQKAAAKTLFTPVGYLTPDLLDNITP</sequence>
<organism evidence="12">
    <name type="scientific">Danio rerio</name>
    <name type="common">Zebrafish</name>
    <name type="synonym">Brachydanio rerio</name>
    <dbReference type="NCBI Taxonomy" id="7955"/>
    <lineage>
        <taxon>Eukaryota</taxon>
        <taxon>Metazoa</taxon>
        <taxon>Chordata</taxon>
        <taxon>Craniata</taxon>
        <taxon>Vertebrata</taxon>
        <taxon>Euteleostomi</taxon>
        <taxon>Actinopterygii</taxon>
        <taxon>Neopterygii</taxon>
        <taxon>Teleostei</taxon>
        <taxon>Ostariophysi</taxon>
        <taxon>Cypriniformes</taxon>
        <taxon>Danionidae</taxon>
        <taxon>Danioninae</taxon>
        <taxon>Danio</taxon>
    </lineage>
</organism>
<dbReference type="InterPro" id="IPR036116">
    <property type="entry name" value="FN3_sf"/>
</dbReference>
<feature type="domain" description="Fibronectin type-III" evidence="11">
    <location>
        <begin position="132"/>
        <end position="236"/>
    </location>
</feature>
<dbReference type="Ensembl" id="ENSDART00000163003.2">
    <property type="protein sequence ID" value="ENSDARP00000138552.2"/>
    <property type="gene ID" value="ENSDARG00000007671.13"/>
</dbReference>
<accession>A0A8M1NGQ0</accession>
<dbReference type="SMART" id="SM00060">
    <property type="entry name" value="FN3"/>
    <property type="match status" value="1"/>
</dbReference>
<reference evidence="16" key="13">
    <citation type="journal article" date="2023" name="Gen. Comp. Endocrinol.">
        <title>Loss of Agrp1 in zebrafish: Effects on the growth and reproductive axis.</title>
        <authorList>
            <person name="Wei Z."/>
            <person name="Lakshminarasimha A.B."/>
            <person name="Cone R.D."/>
            <person name="Michel M."/>
        </authorList>
    </citation>
    <scope>NUCLEOTIDE SEQUENCE</scope>
    <source>
        <strain evidence="16">Tuebingen</strain>
    </source>
</reference>
<dbReference type="eggNOG" id="KOG3555">
    <property type="taxonomic scope" value="Eukaryota"/>
</dbReference>
<evidence type="ECO:0000256" key="2">
    <source>
        <dbReference type="ARBA" id="ARBA00022692"/>
    </source>
</evidence>
<evidence type="ECO:0000313" key="15">
    <source>
        <dbReference type="Proteomes" id="UP000000437"/>
    </source>
</evidence>
<dbReference type="GeneID" id="560202"/>
<dbReference type="Proteomes" id="UP000000437">
    <property type="component" value="Chromosome 21"/>
</dbReference>
<reference evidence="16" key="9">
    <citation type="journal article" date="2021" name="Front. Physiol.">
        <title>Low Temperature Effect on the Endocrine and Circadian Systems of Adult Danio rerio.</title>
        <authorList>
            <person name="Sua-Cespedes C.D."/>
            <person name="David D.D."/>
            <person name="Souto-Neto J.A."/>
            <person name="Lima O.G."/>
            <person name="Moraes M.N."/>
            <person name="de Assis L.V.M."/>
            <person name="Castrucci A.M.L."/>
        </authorList>
    </citation>
    <scope>NUCLEOTIDE SEQUENCE</scope>
    <source>
        <strain evidence="16">Tuebingen</strain>
    </source>
</reference>
<dbReference type="GO" id="GO:0017046">
    <property type="term" value="F:peptide hormone binding"/>
    <property type="evidence" value="ECO:0000318"/>
    <property type="project" value="GO_Central"/>
</dbReference>
<dbReference type="Gene3D" id="2.60.40.10">
    <property type="entry name" value="Immunoglobulins"/>
    <property type="match status" value="2"/>
</dbReference>
<dbReference type="KEGG" id="dre:560202"/>
<dbReference type="AGR" id="ZFIN:ZDB-GENE-071119-4"/>
<keyword evidence="6 12" id="KW-0675">Receptor</keyword>
<feature type="compositionally biased region" description="Basic and acidic residues" evidence="8">
    <location>
        <begin position="476"/>
        <end position="488"/>
    </location>
</feature>
<evidence type="ECO:0000256" key="3">
    <source>
        <dbReference type="ARBA" id="ARBA00022729"/>
    </source>
</evidence>
<evidence type="ECO:0000256" key="5">
    <source>
        <dbReference type="ARBA" id="ARBA00023136"/>
    </source>
</evidence>
<evidence type="ECO:0000256" key="7">
    <source>
        <dbReference type="ARBA" id="ARBA00023180"/>
    </source>
</evidence>
<reference evidence="16" key="14">
    <citation type="submission" date="2025-04" db="UniProtKB">
        <authorList>
            <consortium name="RefSeq"/>
        </authorList>
    </citation>
    <scope>IDENTIFICATION</scope>
    <source>
        <strain evidence="16">Tuebingen</strain>
    </source>
</reference>
<dbReference type="EMBL" id="BN000776">
    <property type="protein sequence ID" value="CAI99155.1"/>
    <property type="molecule type" value="mRNA"/>
</dbReference>
<dbReference type="SMR" id="A8WH88"/>
<dbReference type="CDD" id="cd00063">
    <property type="entry name" value="FN3"/>
    <property type="match status" value="1"/>
</dbReference>
<evidence type="ECO:0000256" key="6">
    <source>
        <dbReference type="ARBA" id="ARBA00023170"/>
    </source>
</evidence>
<reference evidence="16" key="12">
    <citation type="journal article" date="2022" name="Sci. Total Environ.">
        <title>beta-Ionone causes endocrine disruption, hyperpigmentation and hypoactivity in zebrafish early life stages.</title>
        <authorList>
            <person name="Zhou W."/>
            <person name="Wang Y."/>
            <person name="Wang J."/>
            <person name="Peng C."/>
            <person name="Wang Z."/>
            <person name="Qin H."/>
            <person name="Li G."/>
            <person name="Li D."/>
        </authorList>
    </citation>
    <scope>NUCLEOTIDE SEQUENCE</scope>
    <source>
        <strain evidence="16">Tuebingen</strain>
    </source>
</reference>
<dbReference type="GO" id="GO:0060396">
    <property type="term" value="P:growth hormone receptor signaling pathway"/>
    <property type="evidence" value="ECO:0000318"/>
    <property type="project" value="GO_Central"/>
</dbReference>
<reference evidence="14" key="8">
    <citation type="submission" date="2015-11" db="UniProtKB">
        <authorList>
            <consortium name="Ensembl"/>
        </authorList>
    </citation>
    <scope>IDENTIFICATION</scope>
    <source>
        <strain evidence="14">Tuebingen</strain>
    </source>
</reference>
<dbReference type="GO" id="GO:0005829">
    <property type="term" value="C:cytosol"/>
    <property type="evidence" value="ECO:0000318"/>
    <property type="project" value="GO_Central"/>
</dbReference>
<dbReference type="Pfam" id="PF00041">
    <property type="entry name" value="fn3"/>
    <property type="match status" value="1"/>
</dbReference>
<reference evidence="12 16" key="1">
    <citation type="journal article" date="2007" name="BMC Evol. Biol.">
        <title>Evolution of Class I cytokine receptors.</title>
        <authorList>
            <person name="Liongue C."/>
            <person name="Ward A.C."/>
        </authorList>
    </citation>
    <scope>NUCLEOTIDE SEQUENCE</scope>
    <source>
        <strain evidence="16">Tuebingen</strain>
    </source>
</reference>
<dbReference type="PROSITE" id="PS50853">
    <property type="entry name" value="FN3"/>
    <property type="match status" value="1"/>
</dbReference>
<evidence type="ECO:0000313" key="12">
    <source>
        <dbReference type="EMBL" id="CAI99155.1"/>
    </source>
</evidence>
<reference evidence="16" key="3">
    <citation type="journal article" date="2009" name="Comp. Biochem. Physiol., Part A Mol. Integr. Physiol.">
        <title>Growth hormone differentially regulates growth and growth-related gene expression in closely related fish species.</title>
        <authorList>
            <person name="Biga P.R."/>
            <person name="Meyer J."/>
        </authorList>
    </citation>
    <scope>NUCLEOTIDE SEQUENCE</scope>
    <source>
        <strain evidence="16">Tuebingen</strain>
    </source>
</reference>
<name>A8WH88_DANRE</name>
<evidence type="ECO:0000256" key="4">
    <source>
        <dbReference type="ARBA" id="ARBA00022989"/>
    </source>
</evidence>
<dbReference type="PANTHER" id="PTHR23037:SF46">
    <property type="entry name" value="INTERLEUKIN 5 RECEPTOR SUBUNIT ALPHA"/>
    <property type="match status" value="1"/>
</dbReference>
<dbReference type="GO" id="GO:0008284">
    <property type="term" value="P:positive regulation of cell population proliferation"/>
    <property type="evidence" value="ECO:0000318"/>
    <property type="project" value="GO_Central"/>
</dbReference>
<reference evidence="16" key="11">
    <citation type="journal article" date="2022" name="Front. Cell Dev. Biol.">
        <title>Functional Differentiation of BMP7 Genes in Zebrafish: bmp7a for Dorsal-Ventral Pattern and bmp7b for Melanin Synthesis and Eye Development.</title>
        <authorList>
            <person name="Dong X.R."/>
            <person name="Wan S.M."/>
            <person name="Zhou J.J."/>
            <person name="Nie C.H."/>
            <person name="Chen Y.L."/>
            <person name="Diao J.H."/>
            <person name="Gao Z.X."/>
        </authorList>
    </citation>
    <scope>NUCLEOTIDE SEQUENCE</scope>
    <source>
        <strain evidence="16">Tuebingen</strain>
    </source>
</reference>
<dbReference type="PaxDb" id="7955-ENSDARP00000114485"/>
<evidence type="ECO:0000259" key="11">
    <source>
        <dbReference type="PROSITE" id="PS50853"/>
    </source>
</evidence>
<keyword evidence="15" id="KW-1185">Reference proteome</keyword>
<dbReference type="STRING" id="7955.ENSDARP00000114485"/>
<reference evidence="13 15" key="7">
    <citation type="journal article" date="2013" name="Nature">
        <title>The zebrafish reference genome sequence and its relationship to the human genome.</title>
        <authorList>
            <consortium name="Genome Reference Consortium Zebrafish"/>
            <person name="Howe K."/>
            <person name="Clark M.D."/>
            <person name="Torroja C.F."/>
            <person name="Torrance J."/>
            <person name="Berthelot C."/>
            <person name="Muffato M."/>
            <person name="Collins J.E."/>
            <person name="Humphray S."/>
            <person name="McLaren K."/>
            <person name="Matthews L."/>
            <person name="McLaren S."/>
            <person name="Sealy I."/>
            <person name="Caccamo M."/>
            <person name="Churcher C."/>
            <person name="Scott C."/>
            <person name="Barrett J.C."/>
            <person name="Koch R."/>
            <person name="Rauch G.J."/>
            <person name="White S."/>
            <person name="Chow W."/>
            <person name="Kilian B."/>
            <person name="Quintais L.T."/>
            <person name="Guerra-Assuncao J.A."/>
            <person name="Zhou Y."/>
            <person name="Gu Y."/>
            <person name="Yen J."/>
            <person name="Vogel J.H."/>
            <person name="Eyre T."/>
            <person name="Redmond S."/>
            <person name="Banerjee R."/>
            <person name="Chi J."/>
            <person name="Fu B."/>
            <person name="Langley E."/>
            <person name="Maguire S.F."/>
            <person name="Laird G.K."/>
            <person name="Lloyd D."/>
            <person name="Kenyon E."/>
            <person name="Donaldson S."/>
            <person name="Sehra H."/>
            <person name="Almeida-King J."/>
            <person name="Loveland J."/>
            <person name="Trevanion S."/>
            <person name="Jones M."/>
            <person name="Quail M."/>
            <person name="Willey D."/>
            <person name="Hunt A."/>
            <person name="Burton J."/>
            <person name="Sims S."/>
            <person name="McLay K."/>
            <person name="Plumb B."/>
            <person name="Davis J."/>
            <person name="Clee C."/>
            <person name="Oliver K."/>
            <person name="Clark R."/>
            <person name="Riddle C."/>
            <person name="Elliot D."/>
            <person name="Eliott D."/>
            <person name="Threadgold G."/>
            <person name="Harden G."/>
            <person name="Ware D."/>
            <person name="Begum S."/>
            <person name="Mortimore B."/>
            <person name="Mortimer B."/>
            <person name="Kerry G."/>
            <person name="Heath P."/>
            <person name="Phillimore B."/>
            <person name="Tracey A."/>
            <person name="Corby N."/>
            <person name="Dunn M."/>
            <person name="Johnson C."/>
            <person name="Wood J."/>
            <person name="Clark S."/>
            <person name="Pelan S."/>
            <person name="Griffiths G."/>
            <person name="Smith M."/>
            <person name="Glithero R."/>
            <person name="Howden P."/>
            <person name="Barker N."/>
            <person name="Lloyd C."/>
            <person name="Stevens C."/>
            <person name="Harley J."/>
            <person name="Holt K."/>
            <person name="Panagiotidis G."/>
            <person name="Lovell J."/>
            <person name="Beasley H."/>
            <person name="Henderson C."/>
            <person name="Gordon D."/>
            <person name="Auger K."/>
            <person name="Wright D."/>
            <person name="Collins J."/>
            <person name="Raisen C."/>
            <person name="Dyer L."/>
            <person name="Leung K."/>
            <person name="Robertson L."/>
            <person name="Ambridge K."/>
            <person name="Leongamornlert D."/>
            <person name="McGuire S."/>
            <person name="Gilderthorp R."/>
            <person name="Griffiths C."/>
            <person name="Manthravadi D."/>
            <person name="Nichol S."/>
            <person name="Barker G."/>
            <person name="Whitehead S."/>
            <person name="Kay M."/>
            <person name="Brown J."/>
            <person name="Murnane C."/>
            <person name="Gray E."/>
            <person name="Humphries M."/>
            <person name="Sycamore N."/>
            <person name="Barker D."/>
            <person name="Saunders D."/>
            <person name="Wallis J."/>
            <person name="Babbage A."/>
            <person name="Hammond S."/>
            <person name="Mashreghi-Mohammadi M."/>
            <person name="Barr L."/>
            <person name="Martin S."/>
            <person name="Wray P."/>
            <person name="Ellington A."/>
            <person name="Matthews N."/>
            <person name="Ellwood M."/>
            <person name="Woodmansey R."/>
            <person name="Clark G."/>
            <person name="Cooper J."/>
            <person name="Cooper J."/>
            <person name="Tromans A."/>
            <person name="Grafham D."/>
            <person name="Skuce C."/>
            <person name="Pandian R."/>
            <person name="Andrews R."/>
            <person name="Harrison E."/>
            <person name="Kimberley A."/>
            <person name="Garnett J."/>
            <person name="Fosker N."/>
            <person name="Hall R."/>
            <person name="Garner P."/>
            <person name="Kelly D."/>
            <person name="Bird C."/>
            <person name="Palmer S."/>
            <person name="Gehring I."/>
            <person name="Berger A."/>
            <person name="Dooley C.M."/>
            <person name="Ersan-Urun Z."/>
            <person name="Eser C."/>
            <person name="Geiger H."/>
            <person name="Geisler M."/>
            <person name="Karotki L."/>
            <person name="Kirn A."/>
            <person name="Konantz J."/>
            <person name="Konantz M."/>
            <person name="Oberlander M."/>
            <person name="Rudolph-Geiger S."/>
            <person name="Teucke M."/>
            <person name="Lanz C."/>
            <person name="Raddatz G."/>
            <person name="Osoegawa K."/>
            <person name="Zhu B."/>
            <person name="Rapp A."/>
            <person name="Widaa S."/>
            <person name="Langford C."/>
            <person name="Yang F."/>
            <person name="Schuster S.C."/>
            <person name="Carter N.P."/>
            <person name="Harrow J."/>
            <person name="Ning Z."/>
            <person name="Herrero J."/>
            <person name="Searle S.M."/>
            <person name="Enright A."/>
            <person name="Geisler R."/>
            <person name="Plasterk R.H."/>
            <person name="Lee C."/>
            <person name="Westerfield M."/>
            <person name="de Jong P.J."/>
            <person name="Zon L.I."/>
            <person name="Postlethwait J.H."/>
            <person name="Nusslein-Volhard C."/>
            <person name="Hubbard T.J."/>
            <person name="Roest Crollius H."/>
            <person name="Rogers J."/>
            <person name="Stemple D.L."/>
        </authorList>
    </citation>
    <scope>NUCLEOTIDE SEQUENCE [LARGE SCALE GENOMIC DNA]</scope>
    <source>
        <strain evidence="13">Tuebingen</strain>
    </source>
</reference>